<dbReference type="GeneID" id="103516087"/>
<dbReference type="Proteomes" id="UP000079169">
    <property type="component" value="Unplaced"/>
</dbReference>
<proteinExistence type="predicted"/>
<dbReference type="RefSeq" id="XP_017302399.1">
    <property type="nucleotide sequence ID" value="XM_017446910.2"/>
</dbReference>
<evidence type="ECO:0000313" key="1">
    <source>
        <dbReference type="Proteomes" id="UP000079169"/>
    </source>
</evidence>
<sequence length="83" mass="9512">MNKVFSKYKQIVEDYLFVPFSVETLGPWSESTKKFTKDIGRRLIERSGDRRAAEFLTQRISLAIQRGNSAAAMGTLPMGWARR</sequence>
<dbReference type="RefSeq" id="XP_017302398.1">
    <property type="nucleotide sequence ID" value="XM_017446909.2"/>
</dbReference>
<protein>
    <submittedName>
        <fullName evidence="2">Uncharacterized protein LOC103516087 isoform X2</fullName>
    </submittedName>
    <submittedName>
        <fullName evidence="3">Uncharacterized protein LOC103516087 isoform X3</fullName>
    </submittedName>
</protein>
<gene>
    <name evidence="2 3" type="primary">LOC103516087</name>
</gene>
<evidence type="ECO:0000313" key="2">
    <source>
        <dbReference type="RefSeq" id="XP_017302398.1"/>
    </source>
</evidence>
<reference evidence="2 3" key="1">
    <citation type="submission" date="2025-04" db="UniProtKB">
        <authorList>
            <consortium name="RefSeq"/>
        </authorList>
    </citation>
    <scope>IDENTIFICATION</scope>
</reference>
<organism evidence="1 2">
    <name type="scientific">Diaphorina citri</name>
    <name type="common">Asian citrus psyllid</name>
    <dbReference type="NCBI Taxonomy" id="121845"/>
    <lineage>
        <taxon>Eukaryota</taxon>
        <taxon>Metazoa</taxon>
        <taxon>Ecdysozoa</taxon>
        <taxon>Arthropoda</taxon>
        <taxon>Hexapoda</taxon>
        <taxon>Insecta</taxon>
        <taxon>Pterygota</taxon>
        <taxon>Neoptera</taxon>
        <taxon>Paraneoptera</taxon>
        <taxon>Hemiptera</taxon>
        <taxon>Sternorrhyncha</taxon>
        <taxon>Psylloidea</taxon>
        <taxon>Psyllidae</taxon>
        <taxon>Diaphorininae</taxon>
        <taxon>Diaphorina</taxon>
    </lineage>
</organism>
<dbReference type="AlphaFoldDB" id="A0A1S4EJR0"/>
<name>A0A1S4EJR0_DIACI</name>
<evidence type="ECO:0000313" key="3">
    <source>
        <dbReference type="RefSeq" id="XP_017302399.1"/>
    </source>
</evidence>
<accession>A0A1S4EJR0</accession>
<keyword evidence="1" id="KW-1185">Reference proteome</keyword>